<evidence type="ECO:0000256" key="4">
    <source>
        <dbReference type="PROSITE-ProRule" id="PRU00335"/>
    </source>
</evidence>
<evidence type="ECO:0000313" key="6">
    <source>
        <dbReference type="EMBL" id="MDQ0472170.1"/>
    </source>
</evidence>
<dbReference type="Pfam" id="PF00440">
    <property type="entry name" value="TetR_N"/>
    <property type="match status" value="1"/>
</dbReference>
<dbReference type="InterPro" id="IPR001647">
    <property type="entry name" value="HTH_TetR"/>
</dbReference>
<proteinExistence type="predicted"/>
<dbReference type="PANTHER" id="PTHR47506:SF1">
    <property type="entry name" value="HTH-TYPE TRANSCRIPTIONAL REGULATOR YJDC"/>
    <property type="match status" value="1"/>
</dbReference>
<dbReference type="PROSITE" id="PS50977">
    <property type="entry name" value="HTH_TETR_2"/>
    <property type="match status" value="1"/>
</dbReference>
<keyword evidence="1" id="KW-0805">Transcription regulation</keyword>
<evidence type="ECO:0000256" key="2">
    <source>
        <dbReference type="ARBA" id="ARBA00023125"/>
    </source>
</evidence>
<dbReference type="RefSeq" id="WP_307278555.1">
    <property type="nucleotide sequence ID" value="NZ_JAUSVX010000011.1"/>
</dbReference>
<dbReference type="SUPFAM" id="SSF46689">
    <property type="entry name" value="Homeodomain-like"/>
    <property type="match status" value="1"/>
</dbReference>
<dbReference type="InterPro" id="IPR009057">
    <property type="entry name" value="Homeodomain-like_sf"/>
</dbReference>
<keyword evidence="7" id="KW-1185">Reference proteome</keyword>
<comment type="caution">
    <text evidence="6">The sequence shown here is derived from an EMBL/GenBank/DDBJ whole genome shotgun (WGS) entry which is preliminary data.</text>
</comment>
<dbReference type="InterPro" id="IPR011075">
    <property type="entry name" value="TetR_C"/>
</dbReference>
<keyword evidence="2 4" id="KW-0238">DNA-binding</keyword>
<dbReference type="SUPFAM" id="SSF48498">
    <property type="entry name" value="Tetracyclin repressor-like, C-terminal domain"/>
    <property type="match status" value="1"/>
</dbReference>
<evidence type="ECO:0000259" key="5">
    <source>
        <dbReference type="PROSITE" id="PS50977"/>
    </source>
</evidence>
<accession>A0ABU0JEY5</accession>
<dbReference type="Gene3D" id="1.10.10.60">
    <property type="entry name" value="Homeodomain-like"/>
    <property type="match status" value="1"/>
</dbReference>
<dbReference type="PANTHER" id="PTHR47506">
    <property type="entry name" value="TRANSCRIPTIONAL REGULATORY PROTEIN"/>
    <property type="match status" value="1"/>
</dbReference>
<dbReference type="Gene3D" id="1.10.357.10">
    <property type="entry name" value="Tetracycline Repressor, domain 2"/>
    <property type="match status" value="1"/>
</dbReference>
<protein>
    <submittedName>
        <fullName evidence="6">AcrR family transcriptional regulator</fullName>
    </submittedName>
</protein>
<dbReference type="Pfam" id="PF16925">
    <property type="entry name" value="TetR_C_13"/>
    <property type="match status" value="1"/>
</dbReference>
<reference evidence="6 7" key="1">
    <citation type="submission" date="2023-07" db="EMBL/GenBank/DDBJ databases">
        <title>Genomic Encyclopedia of Type Strains, Phase IV (KMG-IV): sequencing the most valuable type-strain genomes for metagenomic binning, comparative biology and taxonomic classification.</title>
        <authorList>
            <person name="Goeker M."/>
        </authorList>
    </citation>
    <scope>NUCLEOTIDE SEQUENCE [LARGE SCALE GENOMIC DNA]</scope>
    <source>
        <strain evidence="6 7">DSM 19619</strain>
    </source>
</reference>
<feature type="domain" description="HTH tetR-type" evidence="5">
    <location>
        <begin position="10"/>
        <end position="70"/>
    </location>
</feature>
<dbReference type="Proteomes" id="UP001242480">
    <property type="component" value="Unassembled WGS sequence"/>
</dbReference>
<dbReference type="InterPro" id="IPR036271">
    <property type="entry name" value="Tet_transcr_reg_TetR-rel_C_sf"/>
</dbReference>
<evidence type="ECO:0000256" key="3">
    <source>
        <dbReference type="ARBA" id="ARBA00023163"/>
    </source>
</evidence>
<gene>
    <name evidence="6" type="ORF">QO011_005199</name>
</gene>
<dbReference type="EMBL" id="JAUSVX010000011">
    <property type="protein sequence ID" value="MDQ0472170.1"/>
    <property type="molecule type" value="Genomic_DNA"/>
</dbReference>
<evidence type="ECO:0000256" key="1">
    <source>
        <dbReference type="ARBA" id="ARBA00023015"/>
    </source>
</evidence>
<evidence type="ECO:0000313" key="7">
    <source>
        <dbReference type="Proteomes" id="UP001242480"/>
    </source>
</evidence>
<keyword evidence="3" id="KW-0804">Transcription</keyword>
<feature type="DNA-binding region" description="H-T-H motif" evidence="4">
    <location>
        <begin position="33"/>
        <end position="52"/>
    </location>
</feature>
<organism evidence="6 7">
    <name type="scientific">Labrys wisconsinensis</name>
    <dbReference type="NCBI Taxonomy" id="425677"/>
    <lineage>
        <taxon>Bacteria</taxon>
        <taxon>Pseudomonadati</taxon>
        <taxon>Pseudomonadota</taxon>
        <taxon>Alphaproteobacteria</taxon>
        <taxon>Hyphomicrobiales</taxon>
        <taxon>Xanthobacteraceae</taxon>
        <taxon>Labrys</taxon>
    </lineage>
</organism>
<name>A0ABU0JEY5_9HYPH</name>
<sequence length="199" mass="21314">MSRAMARPREFDREEALERAMGVFWGKGYASTSTDDLLAAMGIGRQSLYNAFRDKRALYLEALEAYQQASVAGHLRRLGAPASPLSGLEALLVGLVSDDDALRSRGCMGVGAVCEFGAEDPEILALRGRASPVLHDRLVERLGQGQALGEIDPSLDCAEAAAFIAMTMQGLQLAARGGAAAAPLRAQARFAIERLKPRR</sequence>